<evidence type="ECO:0000256" key="1">
    <source>
        <dbReference type="SAM" id="MobiDB-lite"/>
    </source>
</evidence>
<feature type="compositionally biased region" description="Basic and acidic residues" evidence="1">
    <location>
        <begin position="1"/>
        <end position="17"/>
    </location>
</feature>
<evidence type="ECO:0000313" key="2">
    <source>
        <dbReference type="EMBL" id="CEI40404.1"/>
    </source>
</evidence>
<protein>
    <submittedName>
        <fullName evidence="2">Uncharacterized protein</fullName>
    </submittedName>
</protein>
<keyword evidence="3" id="KW-1185">Reference proteome</keyword>
<organism evidence="2 3">
    <name type="scientific">Fusarium venenatum</name>
    <dbReference type="NCBI Taxonomy" id="56646"/>
    <lineage>
        <taxon>Eukaryota</taxon>
        <taxon>Fungi</taxon>
        <taxon>Dikarya</taxon>
        <taxon>Ascomycota</taxon>
        <taxon>Pezizomycotina</taxon>
        <taxon>Sordariomycetes</taxon>
        <taxon>Hypocreomycetidae</taxon>
        <taxon>Hypocreales</taxon>
        <taxon>Nectriaceae</taxon>
        <taxon>Fusarium</taxon>
    </lineage>
</organism>
<accession>A0A2L2SQM7</accession>
<feature type="region of interest" description="Disordered" evidence="1">
    <location>
        <begin position="1"/>
        <end position="46"/>
    </location>
</feature>
<dbReference type="EMBL" id="LN649232">
    <property type="protein sequence ID" value="CEI40404.1"/>
    <property type="molecule type" value="Genomic_DNA"/>
</dbReference>
<dbReference type="AlphaFoldDB" id="A0A2L2SQM7"/>
<evidence type="ECO:0000313" key="3">
    <source>
        <dbReference type="Proteomes" id="UP000245910"/>
    </source>
</evidence>
<feature type="compositionally biased region" description="Basic and acidic residues" evidence="1">
    <location>
        <begin position="28"/>
        <end position="43"/>
    </location>
</feature>
<sequence>MSVRQQQKDEATVKRNSSEFQQSQGIGRVDKGDERQRCEEKGKPRIRSGVLGLNKAPRLRSSLIGPTEAWASTAWTVVILATAELNLAVAGH</sequence>
<dbReference type="Proteomes" id="UP000245910">
    <property type="component" value="Chromosome IIII"/>
</dbReference>
<reference evidence="3" key="1">
    <citation type="submission" date="2014-10" db="EMBL/GenBank/DDBJ databases">
        <authorList>
            <person name="King R."/>
        </authorList>
    </citation>
    <scope>NUCLEOTIDE SEQUENCE [LARGE SCALE GENOMIC DNA]</scope>
    <source>
        <strain evidence="3">A3/5</strain>
    </source>
</reference>
<name>A0A2L2SQM7_9HYPO</name>
<proteinExistence type="predicted"/>